<dbReference type="SUPFAM" id="SSF56112">
    <property type="entry name" value="Protein kinase-like (PK-like)"/>
    <property type="match status" value="1"/>
</dbReference>
<evidence type="ECO:0000313" key="11">
    <source>
        <dbReference type="EMBL" id="KAK3956852.1"/>
    </source>
</evidence>
<protein>
    <submittedName>
        <fullName evidence="11">Serine/threonine protein kinase</fullName>
    </submittedName>
</protein>
<keyword evidence="5 7" id="KW-0067">ATP-binding</keyword>
<reference evidence="11" key="1">
    <citation type="journal article" date="2023" name="Mol. Phylogenet. Evol.">
        <title>Genome-scale phylogeny and comparative genomics of the fungal order Sordariales.</title>
        <authorList>
            <person name="Hensen N."/>
            <person name="Bonometti L."/>
            <person name="Westerberg I."/>
            <person name="Brannstrom I.O."/>
            <person name="Guillou S."/>
            <person name="Cros-Aarteil S."/>
            <person name="Calhoun S."/>
            <person name="Haridas S."/>
            <person name="Kuo A."/>
            <person name="Mondo S."/>
            <person name="Pangilinan J."/>
            <person name="Riley R."/>
            <person name="LaButti K."/>
            <person name="Andreopoulos B."/>
            <person name="Lipzen A."/>
            <person name="Chen C."/>
            <person name="Yan M."/>
            <person name="Daum C."/>
            <person name="Ng V."/>
            <person name="Clum A."/>
            <person name="Steindorff A."/>
            <person name="Ohm R.A."/>
            <person name="Martin F."/>
            <person name="Silar P."/>
            <person name="Natvig D.O."/>
            <person name="Lalanne C."/>
            <person name="Gautier V."/>
            <person name="Ament-Velasquez S.L."/>
            <person name="Kruys A."/>
            <person name="Hutchinson M.I."/>
            <person name="Powell A.J."/>
            <person name="Barry K."/>
            <person name="Miller A.N."/>
            <person name="Grigoriev I.V."/>
            <person name="Debuchy R."/>
            <person name="Gladieux P."/>
            <person name="Hiltunen Thoren M."/>
            <person name="Johannesson H."/>
        </authorList>
    </citation>
    <scope>NUCLEOTIDE SEQUENCE</scope>
    <source>
        <strain evidence="11">CBS 626.80</strain>
    </source>
</reference>
<evidence type="ECO:0000256" key="5">
    <source>
        <dbReference type="ARBA" id="ARBA00022840"/>
    </source>
</evidence>
<dbReference type="GO" id="GO:0004674">
    <property type="term" value="F:protein serine/threonine kinase activity"/>
    <property type="evidence" value="ECO:0007669"/>
    <property type="project" value="UniProtKB-KW"/>
</dbReference>
<feature type="transmembrane region" description="Helical" evidence="9">
    <location>
        <begin position="247"/>
        <end position="267"/>
    </location>
</feature>
<feature type="cross-link" description="Glycyl lysine isopeptide (Lys-Gly) (interchain with G-Cter in SUMO2)" evidence="8">
    <location>
        <position position="155"/>
    </location>
</feature>
<name>A0AAN6SJP5_9PEZI</name>
<dbReference type="Proteomes" id="UP001303222">
    <property type="component" value="Unassembled WGS sequence"/>
</dbReference>
<dbReference type="InterPro" id="IPR030616">
    <property type="entry name" value="Aur-like"/>
</dbReference>
<keyword evidence="1 11" id="KW-0723">Serine/threonine-protein kinase</keyword>
<keyword evidence="12" id="KW-1185">Reference proteome</keyword>
<accession>A0AAN6SJP5</accession>
<dbReference type="InterPro" id="IPR000719">
    <property type="entry name" value="Prot_kinase_dom"/>
</dbReference>
<dbReference type="CDD" id="cd00180">
    <property type="entry name" value="PKc"/>
    <property type="match status" value="1"/>
</dbReference>
<keyword evidence="2" id="KW-0808">Transferase</keyword>
<dbReference type="PANTHER" id="PTHR24350">
    <property type="entry name" value="SERINE/THREONINE-PROTEIN KINASE IAL-RELATED"/>
    <property type="match status" value="1"/>
</dbReference>
<dbReference type="Gene3D" id="1.10.510.10">
    <property type="entry name" value="Transferase(Phosphotransferase) domain 1"/>
    <property type="match status" value="1"/>
</dbReference>
<evidence type="ECO:0000256" key="1">
    <source>
        <dbReference type="ARBA" id="ARBA00022527"/>
    </source>
</evidence>
<comment type="caution">
    <text evidence="11">The sequence shown here is derived from an EMBL/GenBank/DDBJ whole genome shotgun (WGS) entry which is preliminary data.</text>
</comment>
<evidence type="ECO:0000256" key="7">
    <source>
        <dbReference type="PIRSR" id="PIRSR630616-2"/>
    </source>
</evidence>
<keyword evidence="3 7" id="KW-0547">Nucleotide-binding</keyword>
<evidence type="ECO:0000256" key="2">
    <source>
        <dbReference type="ARBA" id="ARBA00022679"/>
    </source>
</evidence>
<keyword evidence="9" id="KW-0472">Membrane</keyword>
<keyword evidence="9" id="KW-1133">Transmembrane helix</keyword>
<reference evidence="11" key="2">
    <citation type="submission" date="2023-06" db="EMBL/GenBank/DDBJ databases">
        <authorList>
            <consortium name="Lawrence Berkeley National Laboratory"/>
            <person name="Mondo S.J."/>
            <person name="Hensen N."/>
            <person name="Bonometti L."/>
            <person name="Westerberg I."/>
            <person name="Brannstrom I.O."/>
            <person name="Guillou S."/>
            <person name="Cros-Aarteil S."/>
            <person name="Calhoun S."/>
            <person name="Haridas S."/>
            <person name="Kuo A."/>
            <person name="Pangilinan J."/>
            <person name="Riley R."/>
            <person name="Labutti K."/>
            <person name="Andreopoulos B."/>
            <person name="Lipzen A."/>
            <person name="Chen C."/>
            <person name="Yanf M."/>
            <person name="Daum C."/>
            <person name="Ng V."/>
            <person name="Clum A."/>
            <person name="Steindorff A."/>
            <person name="Ohm R."/>
            <person name="Martin F."/>
            <person name="Silar P."/>
            <person name="Natvig D."/>
            <person name="Lalanne C."/>
            <person name="Gautier V."/>
            <person name="Ament-Velasquez S.L."/>
            <person name="Kruys A."/>
            <person name="Hutchinson M.I."/>
            <person name="Powell A.J."/>
            <person name="Barry K."/>
            <person name="Miller A.N."/>
            <person name="Grigoriev I.V."/>
            <person name="Debuchy R."/>
            <person name="Gladieux P."/>
            <person name="Thoren M.H."/>
            <person name="Johannesson H."/>
        </authorList>
    </citation>
    <scope>NUCLEOTIDE SEQUENCE</scope>
    <source>
        <strain evidence="11">CBS 626.80</strain>
    </source>
</reference>
<dbReference type="InterPro" id="IPR008271">
    <property type="entry name" value="Ser/Thr_kinase_AS"/>
</dbReference>
<evidence type="ECO:0000256" key="4">
    <source>
        <dbReference type="ARBA" id="ARBA00022777"/>
    </source>
</evidence>
<proteinExistence type="predicted"/>
<dbReference type="PROSITE" id="PS50011">
    <property type="entry name" value="PROTEIN_KINASE_DOM"/>
    <property type="match status" value="1"/>
</dbReference>
<evidence type="ECO:0000256" key="9">
    <source>
        <dbReference type="SAM" id="Phobius"/>
    </source>
</evidence>
<evidence type="ECO:0000259" key="10">
    <source>
        <dbReference type="PROSITE" id="PS50011"/>
    </source>
</evidence>
<evidence type="ECO:0000256" key="8">
    <source>
        <dbReference type="PIRSR" id="PIRSR630616-3"/>
    </source>
</evidence>
<evidence type="ECO:0000313" key="12">
    <source>
        <dbReference type="Proteomes" id="UP001303222"/>
    </source>
</evidence>
<keyword evidence="9" id="KW-0812">Transmembrane</keyword>
<gene>
    <name evidence="11" type="ORF">QBC32DRAFT_249661</name>
</gene>
<dbReference type="GO" id="GO:0005524">
    <property type="term" value="F:ATP binding"/>
    <property type="evidence" value="ECO:0007669"/>
    <property type="project" value="UniProtKB-KW"/>
</dbReference>
<dbReference type="PROSITE" id="PS00108">
    <property type="entry name" value="PROTEIN_KINASE_ST"/>
    <property type="match status" value="1"/>
</dbReference>
<dbReference type="InterPro" id="IPR011009">
    <property type="entry name" value="Kinase-like_dom_sf"/>
</dbReference>
<dbReference type="SMART" id="SM00220">
    <property type="entry name" value="S_TKc"/>
    <property type="match status" value="1"/>
</dbReference>
<dbReference type="EMBL" id="MU859062">
    <property type="protein sequence ID" value="KAK3956852.1"/>
    <property type="molecule type" value="Genomic_DNA"/>
</dbReference>
<evidence type="ECO:0000256" key="6">
    <source>
        <dbReference type="PIRSR" id="PIRSR630616-1"/>
    </source>
</evidence>
<feature type="domain" description="Protein kinase" evidence="10">
    <location>
        <begin position="45"/>
        <end position="283"/>
    </location>
</feature>
<dbReference type="AlphaFoldDB" id="A0AAN6SJP5"/>
<keyword evidence="4 11" id="KW-0418">Kinase</keyword>
<feature type="transmembrane region" description="Helical" evidence="9">
    <location>
        <begin position="217"/>
        <end position="235"/>
    </location>
</feature>
<feature type="active site" description="Proton acceptor" evidence="6">
    <location>
        <position position="153"/>
    </location>
</feature>
<dbReference type="Pfam" id="PF00069">
    <property type="entry name" value="Pkinase"/>
    <property type="match status" value="1"/>
</dbReference>
<evidence type="ECO:0000256" key="3">
    <source>
        <dbReference type="ARBA" id="ARBA00022741"/>
    </source>
</evidence>
<feature type="binding site" evidence="7">
    <location>
        <position position="174"/>
    </location>
    <ligand>
        <name>ATP</name>
        <dbReference type="ChEBI" id="CHEBI:30616"/>
    </ligand>
</feature>
<organism evidence="11 12">
    <name type="scientific">Pseudoneurospora amorphoporcata</name>
    <dbReference type="NCBI Taxonomy" id="241081"/>
    <lineage>
        <taxon>Eukaryota</taxon>
        <taxon>Fungi</taxon>
        <taxon>Dikarya</taxon>
        <taxon>Ascomycota</taxon>
        <taxon>Pezizomycotina</taxon>
        <taxon>Sordariomycetes</taxon>
        <taxon>Sordariomycetidae</taxon>
        <taxon>Sordariales</taxon>
        <taxon>Sordariaceae</taxon>
        <taxon>Pseudoneurospora</taxon>
    </lineage>
</organism>
<sequence length="283" mass="31705">MDSSGLDPFLNKHFRYWKLGHASVVPVAPGICCHTNKKGEPIQTWGRVECLGSGSFGNVWKEEILNVPTLNRVRVVKQLHKEQSNFIQVSRRELYAMTTFSWETAPKAYVKHGDLQRYIELGVKFPDREAPLIMSQIARALKCMHFQGFVHRDLKPSNILVAAEGPAWSVKIADFGAAANVNDFRPSKESKDYIRTSGYTAPELVDSSQAYTTAVDIWALGAVGFCLLVGVSPFYKLDDMLEYCAGIGPFPTCVLGASSGFSIDFILRAMIQFRTKDCRYNRH</sequence>